<evidence type="ECO:0000256" key="4">
    <source>
        <dbReference type="ARBA" id="ARBA00022475"/>
    </source>
</evidence>
<keyword evidence="6 8" id="KW-1133">Transmembrane helix</keyword>
<name>A0A6M1LUH3_9PROT</name>
<dbReference type="InterPro" id="IPR002781">
    <property type="entry name" value="TM_pro_TauE-like"/>
</dbReference>
<evidence type="ECO:0000256" key="7">
    <source>
        <dbReference type="ARBA" id="ARBA00023136"/>
    </source>
</evidence>
<feature type="transmembrane region" description="Helical" evidence="8">
    <location>
        <begin position="46"/>
        <end position="63"/>
    </location>
</feature>
<feature type="transmembrane region" description="Helical" evidence="8">
    <location>
        <begin position="168"/>
        <end position="188"/>
    </location>
</feature>
<dbReference type="EMBL" id="JAAIKB010000013">
    <property type="protein sequence ID" value="NGM23114.1"/>
    <property type="molecule type" value="Genomic_DNA"/>
</dbReference>
<keyword evidence="4 8" id="KW-1003">Cell membrane</keyword>
<dbReference type="RefSeq" id="WP_164697037.1">
    <property type="nucleotide sequence ID" value="NZ_JAAIKB010000013.1"/>
</dbReference>
<feature type="transmembrane region" description="Helical" evidence="8">
    <location>
        <begin position="195"/>
        <end position="212"/>
    </location>
</feature>
<feature type="transmembrane region" description="Helical" evidence="8">
    <location>
        <begin position="103"/>
        <end position="122"/>
    </location>
</feature>
<keyword evidence="7 8" id="KW-0472">Membrane</keyword>
<comment type="subcellular location">
    <subcellularLocation>
        <location evidence="1 8">Cell membrane</location>
        <topology evidence="1 8">Multi-pass membrane protein</topology>
    </subcellularLocation>
</comment>
<dbReference type="AlphaFoldDB" id="A0A6M1LUH3"/>
<dbReference type="PANTHER" id="PTHR30269:SF37">
    <property type="entry name" value="MEMBRANE TRANSPORTER PROTEIN"/>
    <property type="match status" value="1"/>
</dbReference>
<feature type="transmembrane region" description="Helical" evidence="8">
    <location>
        <begin position="224"/>
        <end position="244"/>
    </location>
</feature>
<evidence type="ECO:0000256" key="5">
    <source>
        <dbReference type="ARBA" id="ARBA00022692"/>
    </source>
</evidence>
<evidence type="ECO:0000256" key="1">
    <source>
        <dbReference type="ARBA" id="ARBA00004651"/>
    </source>
</evidence>
<dbReference type="GO" id="GO:0005886">
    <property type="term" value="C:plasma membrane"/>
    <property type="evidence" value="ECO:0007669"/>
    <property type="project" value="UniProtKB-SubCell"/>
</dbReference>
<evidence type="ECO:0000256" key="3">
    <source>
        <dbReference type="ARBA" id="ARBA00022448"/>
    </source>
</evidence>
<dbReference type="Pfam" id="PF01925">
    <property type="entry name" value="TauE"/>
    <property type="match status" value="1"/>
</dbReference>
<keyword evidence="3" id="KW-0813">Transport</keyword>
<dbReference type="Proteomes" id="UP000475385">
    <property type="component" value="Unassembled WGS sequence"/>
</dbReference>
<organism evidence="9 10">
    <name type="scientific">Falsiroseomonas algicola</name>
    <dbReference type="NCBI Taxonomy" id="2716930"/>
    <lineage>
        <taxon>Bacteria</taxon>
        <taxon>Pseudomonadati</taxon>
        <taxon>Pseudomonadota</taxon>
        <taxon>Alphaproteobacteria</taxon>
        <taxon>Acetobacterales</taxon>
        <taxon>Roseomonadaceae</taxon>
        <taxon>Falsiroseomonas</taxon>
    </lineage>
</organism>
<comment type="caution">
    <text evidence="9">The sequence shown here is derived from an EMBL/GenBank/DDBJ whole genome shotgun (WGS) entry which is preliminary data.</text>
</comment>
<sequence>MTIPEGIPLAALVLASLASGVARGFSGFGAALVFMPLAAFAIGPRLAAPLLLVIDFVPMILLLRGAWPLADKREVGWLSLGVLAGLPFGIGLLAMAAPLALRWLVAGVILALLALAASGLRFPATVHRGASVGVGAVAGVLAGVALVPGPPVMAWLLGRHLPPAKLRAVFNLFLAASGFLTAAGFAIAGLFSAALLGPLVVAGPVYAFGTWVGTRLFTVMSPVVFRRACYAMIAASALLSLPLLDPYLR</sequence>
<dbReference type="PANTHER" id="PTHR30269">
    <property type="entry name" value="TRANSMEMBRANE PROTEIN YFCA"/>
    <property type="match status" value="1"/>
</dbReference>
<keyword evidence="10" id="KW-1185">Reference proteome</keyword>
<keyword evidence="5 8" id="KW-0812">Transmembrane</keyword>
<gene>
    <name evidence="9" type="ORF">G3576_24085</name>
</gene>
<reference evidence="9 10" key="1">
    <citation type="submission" date="2020-03" db="EMBL/GenBank/DDBJ databases">
        <title>Roseomonas stagni sp. nov., isolated from pond water in Japan.</title>
        <authorList>
            <person name="Furuhata K."/>
            <person name="Miyamoto H."/>
            <person name="Goto K."/>
        </authorList>
    </citation>
    <scope>NUCLEOTIDE SEQUENCE [LARGE SCALE GENOMIC DNA]</scope>
    <source>
        <strain evidence="9 10">PeD5</strain>
    </source>
</reference>
<evidence type="ECO:0000256" key="6">
    <source>
        <dbReference type="ARBA" id="ARBA00022989"/>
    </source>
</evidence>
<protein>
    <recommendedName>
        <fullName evidence="8">Probable membrane transporter protein</fullName>
    </recommendedName>
</protein>
<evidence type="ECO:0000313" key="9">
    <source>
        <dbReference type="EMBL" id="NGM23114.1"/>
    </source>
</evidence>
<feature type="transmembrane region" description="Helical" evidence="8">
    <location>
        <begin position="129"/>
        <end position="148"/>
    </location>
</feature>
<comment type="similarity">
    <text evidence="2 8">Belongs to the 4-toluene sulfonate uptake permease (TSUP) (TC 2.A.102) family.</text>
</comment>
<evidence type="ECO:0000313" key="10">
    <source>
        <dbReference type="Proteomes" id="UP000475385"/>
    </source>
</evidence>
<proteinExistence type="inferred from homology"/>
<evidence type="ECO:0000256" key="2">
    <source>
        <dbReference type="ARBA" id="ARBA00009142"/>
    </source>
</evidence>
<evidence type="ECO:0000256" key="8">
    <source>
        <dbReference type="RuleBase" id="RU363041"/>
    </source>
</evidence>
<feature type="transmembrane region" description="Helical" evidence="8">
    <location>
        <begin position="75"/>
        <end position="97"/>
    </location>
</feature>
<dbReference type="InterPro" id="IPR052017">
    <property type="entry name" value="TSUP"/>
</dbReference>
<accession>A0A6M1LUH3</accession>